<keyword evidence="2" id="KW-0378">Hydrolase</keyword>
<dbReference type="Gene3D" id="3.50.30.60">
    <property type="entry name" value="LD-carboxypeptidase A C-terminal domain-like"/>
    <property type="match status" value="1"/>
</dbReference>
<dbReference type="Pfam" id="PF17676">
    <property type="entry name" value="Peptidase_S66C"/>
    <property type="match status" value="1"/>
</dbReference>
<evidence type="ECO:0000313" key="6">
    <source>
        <dbReference type="Proteomes" id="UP000295328"/>
    </source>
</evidence>
<dbReference type="CDD" id="cd07062">
    <property type="entry name" value="Peptidase_S66_mccF_like"/>
    <property type="match status" value="1"/>
</dbReference>
<dbReference type="Proteomes" id="UP000295328">
    <property type="component" value="Unassembled WGS sequence"/>
</dbReference>
<dbReference type="EMBL" id="SCWE01000002">
    <property type="protein sequence ID" value="TDM01688.1"/>
    <property type="molecule type" value="Genomic_DNA"/>
</dbReference>
<dbReference type="InterPro" id="IPR027461">
    <property type="entry name" value="Carboxypeptidase_A_C_sf"/>
</dbReference>
<dbReference type="PANTHER" id="PTHR30237:SF5">
    <property type="entry name" value="CARBOXYPEPTIDASE VC_A0337-RELATED"/>
    <property type="match status" value="1"/>
</dbReference>
<keyword evidence="5" id="KW-0121">Carboxypeptidase</keyword>
<dbReference type="SUPFAM" id="SSF141986">
    <property type="entry name" value="LD-carboxypeptidase A C-terminal domain-like"/>
    <property type="match status" value="1"/>
</dbReference>
<comment type="caution">
    <text evidence="5">The sequence shown here is derived from an EMBL/GenBank/DDBJ whole genome shotgun (WGS) entry which is preliminary data.</text>
</comment>
<evidence type="ECO:0000256" key="1">
    <source>
        <dbReference type="ARBA" id="ARBA00010233"/>
    </source>
</evidence>
<dbReference type="PANTHER" id="PTHR30237">
    <property type="entry name" value="MURAMOYLTETRAPEPTIDE CARBOXYPEPTIDASE"/>
    <property type="match status" value="1"/>
</dbReference>
<dbReference type="PIRSF" id="PIRSF028757">
    <property type="entry name" value="LD-carboxypeptidase"/>
    <property type="match status" value="1"/>
</dbReference>
<accession>A0A4R6BJ82</accession>
<evidence type="ECO:0000313" key="5">
    <source>
        <dbReference type="EMBL" id="TDM01688.1"/>
    </source>
</evidence>
<name>A0A4R6BJ82_9STAP</name>
<dbReference type="GO" id="GO:0004180">
    <property type="term" value="F:carboxypeptidase activity"/>
    <property type="evidence" value="ECO:0007669"/>
    <property type="project" value="UniProtKB-KW"/>
</dbReference>
<proteinExistence type="inferred from homology"/>
<protein>
    <submittedName>
        <fullName evidence="5">LD-carboxypeptidase</fullName>
    </submittedName>
</protein>
<evidence type="ECO:0000259" key="4">
    <source>
        <dbReference type="Pfam" id="PF17676"/>
    </source>
</evidence>
<dbReference type="AlphaFoldDB" id="A0A4R6BJ82"/>
<keyword evidence="5" id="KW-0645">Protease</keyword>
<dbReference type="InterPro" id="IPR003507">
    <property type="entry name" value="S66_fam"/>
</dbReference>
<dbReference type="SUPFAM" id="SSF52317">
    <property type="entry name" value="Class I glutamine amidotransferase-like"/>
    <property type="match status" value="1"/>
</dbReference>
<dbReference type="Pfam" id="PF02016">
    <property type="entry name" value="Peptidase_S66"/>
    <property type="match status" value="1"/>
</dbReference>
<evidence type="ECO:0000259" key="3">
    <source>
        <dbReference type="Pfam" id="PF02016"/>
    </source>
</evidence>
<dbReference type="InterPro" id="IPR040921">
    <property type="entry name" value="Peptidase_S66C"/>
</dbReference>
<dbReference type="OrthoDB" id="9807329at2"/>
<sequence length="344" mass="39487">MIKMQYPQLPDNSTIGITPVSNGIFSSAKEMFETAFTRMKERGFEVIKNEMIWGHEKARAATAKERAEGLMAMMEDDRIDFIMPPWGGHLAIEVLEYLDFERIKPKWLTGYSDISTLLLPITLRTGIATAHMANIVDLRGQKMDEVTAKWSDVLETKQGEKITQQASVLYQLEWDHEHPTEMVFNLTENTKWQAIGAEGQPLHEVKFEGRILGGCIDTIRHLIGTPYGNVPYFREHFTQGEQVMWYIDDSELDTVDLKRSLTQMKYAGWFKDTSGLLFGRVGKPDIKEDYTYPDVYRDIAKELNIPVIYDVDFGHKPPQMAIINGAYGMIELIEDKGRLTQYFI</sequence>
<comment type="similarity">
    <text evidence="1">Belongs to the peptidase S66 family.</text>
</comment>
<dbReference type="InterPro" id="IPR027478">
    <property type="entry name" value="LdcA_N"/>
</dbReference>
<evidence type="ECO:0000256" key="2">
    <source>
        <dbReference type="ARBA" id="ARBA00022801"/>
    </source>
</evidence>
<reference evidence="5 6" key="1">
    <citation type="submission" date="2019-01" db="EMBL/GenBank/DDBJ databases">
        <title>Draft genome sequences of the type strains of six Macrococcus species.</title>
        <authorList>
            <person name="Mazhar S."/>
            <person name="Altermann E."/>
            <person name="Hill C."/>
            <person name="Mcauliffe O."/>
        </authorList>
    </citation>
    <scope>NUCLEOTIDE SEQUENCE [LARGE SCALE GENOMIC DNA]</scope>
    <source>
        <strain evidence="5 6">CCM4809</strain>
    </source>
</reference>
<dbReference type="InterPro" id="IPR040449">
    <property type="entry name" value="Peptidase_S66_N"/>
</dbReference>
<dbReference type="Gene3D" id="3.40.50.10740">
    <property type="entry name" value="Class I glutamine amidotransferase-like"/>
    <property type="match status" value="1"/>
</dbReference>
<organism evidence="5 6">
    <name type="scientific">Macrococcus hajekii</name>
    <dbReference type="NCBI Taxonomy" id="198482"/>
    <lineage>
        <taxon>Bacteria</taxon>
        <taxon>Bacillati</taxon>
        <taxon>Bacillota</taxon>
        <taxon>Bacilli</taxon>
        <taxon>Bacillales</taxon>
        <taxon>Staphylococcaceae</taxon>
        <taxon>Macrococcus</taxon>
    </lineage>
</organism>
<dbReference type="InterPro" id="IPR029062">
    <property type="entry name" value="Class_I_gatase-like"/>
</dbReference>
<gene>
    <name evidence="5" type="ORF">ERX37_05615</name>
</gene>
<feature type="domain" description="LD-carboxypeptidase C-terminal" evidence="4">
    <location>
        <begin position="208"/>
        <end position="326"/>
    </location>
</feature>
<keyword evidence="6" id="KW-1185">Reference proteome</keyword>
<feature type="domain" description="LD-carboxypeptidase N-terminal" evidence="3">
    <location>
        <begin position="15"/>
        <end position="131"/>
    </location>
</feature>